<dbReference type="InterPro" id="IPR004360">
    <property type="entry name" value="Glyas_Fos-R_dOase_dom"/>
</dbReference>
<dbReference type="EMBL" id="UINC01001759">
    <property type="protein sequence ID" value="SUZ88194.1"/>
    <property type="molecule type" value="Genomic_DNA"/>
</dbReference>
<dbReference type="PROSITE" id="PS51819">
    <property type="entry name" value="VOC"/>
    <property type="match status" value="1"/>
</dbReference>
<dbReference type="Gene3D" id="3.10.180.10">
    <property type="entry name" value="2,3-Dihydroxybiphenyl 1,2-Dioxygenase, domain 1"/>
    <property type="match status" value="1"/>
</dbReference>
<evidence type="ECO:0000313" key="2">
    <source>
        <dbReference type="EMBL" id="SUZ88194.1"/>
    </source>
</evidence>
<organism evidence="2">
    <name type="scientific">marine metagenome</name>
    <dbReference type="NCBI Taxonomy" id="408172"/>
    <lineage>
        <taxon>unclassified sequences</taxon>
        <taxon>metagenomes</taxon>
        <taxon>ecological metagenomes</taxon>
    </lineage>
</organism>
<proteinExistence type="predicted"/>
<dbReference type="InterPro" id="IPR037523">
    <property type="entry name" value="VOC_core"/>
</dbReference>
<evidence type="ECO:0000259" key="1">
    <source>
        <dbReference type="PROSITE" id="PS51819"/>
    </source>
</evidence>
<gene>
    <name evidence="2" type="ORF">METZ01_LOCUS41048</name>
</gene>
<sequence length="136" mass="15000">MTIEVTGMLHTGYRIGTDGDQVDTIVEFYKKVFQLDIDPNRPHIPTIPGAWVQLPESQIKPQFHLFVADGTSPAARSQQEDPTRTHVALAVKDLAAAKAHLQDLGVEYWEFGGLVGTAQVFFEDPAGNMLELQEAP</sequence>
<protein>
    <recommendedName>
        <fullName evidence="1">VOC domain-containing protein</fullName>
    </recommendedName>
</protein>
<name>A0A381RAF5_9ZZZZ</name>
<dbReference type="Pfam" id="PF00903">
    <property type="entry name" value="Glyoxalase"/>
    <property type="match status" value="1"/>
</dbReference>
<feature type="domain" description="VOC" evidence="1">
    <location>
        <begin position="7"/>
        <end position="135"/>
    </location>
</feature>
<dbReference type="SUPFAM" id="SSF54593">
    <property type="entry name" value="Glyoxalase/Bleomycin resistance protein/Dihydroxybiphenyl dioxygenase"/>
    <property type="match status" value="1"/>
</dbReference>
<dbReference type="InterPro" id="IPR029068">
    <property type="entry name" value="Glyas_Bleomycin-R_OHBP_Dase"/>
</dbReference>
<dbReference type="AlphaFoldDB" id="A0A381RAF5"/>
<reference evidence="2" key="1">
    <citation type="submission" date="2018-05" db="EMBL/GenBank/DDBJ databases">
        <authorList>
            <person name="Lanie J.A."/>
            <person name="Ng W.-L."/>
            <person name="Kazmierczak K.M."/>
            <person name="Andrzejewski T.M."/>
            <person name="Davidsen T.M."/>
            <person name="Wayne K.J."/>
            <person name="Tettelin H."/>
            <person name="Glass J.I."/>
            <person name="Rusch D."/>
            <person name="Podicherti R."/>
            <person name="Tsui H.-C.T."/>
            <person name="Winkler M.E."/>
        </authorList>
    </citation>
    <scope>NUCLEOTIDE SEQUENCE</scope>
</reference>
<accession>A0A381RAF5</accession>